<sequence length="141" mass="15340">MSATTLDVPSQEHTWPYQLLVPAVPSTVRVAREFVTAVLIATDHAALVDDARVCVSDVVANVVQHAGVPNLSVQVDDHCDHVLIAVCDENPHRHPYLRLAGEDEESGRGLALLQSLADASGLSLVWDGLEVVGKRMWFVLR</sequence>
<evidence type="ECO:0000313" key="3">
    <source>
        <dbReference type="EMBL" id="MEV5511043.1"/>
    </source>
</evidence>
<gene>
    <name evidence="3" type="ORF">AB0L16_32295</name>
</gene>
<comment type="caution">
    <text evidence="3">The sequence shown here is derived from an EMBL/GenBank/DDBJ whole genome shotgun (WGS) entry which is preliminary data.</text>
</comment>
<keyword evidence="3" id="KW-0067">ATP-binding</keyword>
<keyword evidence="1" id="KW-0808">Transferase</keyword>
<accession>A0ABV3K7C9</accession>
<keyword evidence="1" id="KW-0723">Serine/threonine-protein kinase</keyword>
<proteinExistence type="predicted"/>
<dbReference type="RefSeq" id="WP_161968728.1">
    <property type="nucleotide sequence ID" value="NZ_JBFAUK010000048.1"/>
</dbReference>
<evidence type="ECO:0000259" key="2">
    <source>
        <dbReference type="Pfam" id="PF13581"/>
    </source>
</evidence>
<dbReference type="PANTHER" id="PTHR35526:SF3">
    <property type="entry name" value="ANTI-SIGMA-F FACTOR RSBW"/>
    <property type="match status" value="1"/>
</dbReference>
<dbReference type="InterPro" id="IPR036890">
    <property type="entry name" value="HATPase_C_sf"/>
</dbReference>
<organism evidence="3 4">
    <name type="scientific">Streptomyces orinoci</name>
    <name type="common">Streptoverticillium orinoci</name>
    <dbReference type="NCBI Taxonomy" id="67339"/>
    <lineage>
        <taxon>Bacteria</taxon>
        <taxon>Bacillati</taxon>
        <taxon>Actinomycetota</taxon>
        <taxon>Actinomycetes</taxon>
        <taxon>Kitasatosporales</taxon>
        <taxon>Streptomycetaceae</taxon>
        <taxon>Streptomyces</taxon>
    </lineage>
</organism>
<dbReference type="Gene3D" id="3.30.565.10">
    <property type="entry name" value="Histidine kinase-like ATPase, C-terminal domain"/>
    <property type="match status" value="1"/>
</dbReference>
<evidence type="ECO:0000313" key="4">
    <source>
        <dbReference type="Proteomes" id="UP001552594"/>
    </source>
</evidence>
<dbReference type="Proteomes" id="UP001552594">
    <property type="component" value="Unassembled WGS sequence"/>
</dbReference>
<dbReference type="CDD" id="cd16936">
    <property type="entry name" value="HATPase_RsbW-like"/>
    <property type="match status" value="1"/>
</dbReference>
<feature type="domain" description="Histidine kinase/HSP90-like ATPase" evidence="2">
    <location>
        <begin position="21"/>
        <end position="119"/>
    </location>
</feature>
<dbReference type="InterPro" id="IPR050267">
    <property type="entry name" value="Anti-sigma-factor_SerPK"/>
</dbReference>
<keyword evidence="4" id="KW-1185">Reference proteome</keyword>
<dbReference type="PANTHER" id="PTHR35526">
    <property type="entry name" value="ANTI-SIGMA-F FACTOR RSBW-RELATED"/>
    <property type="match status" value="1"/>
</dbReference>
<keyword evidence="3" id="KW-0547">Nucleotide-binding</keyword>
<keyword evidence="1" id="KW-0418">Kinase</keyword>
<protein>
    <submittedName>
        <fullName evidence="3">ATP-binding protein</fullName>
    </submittedName>
</protein>
<name>A0ABV3K7C9_STRON</name>
<dbReference type="EMBL" id="JBFAUK010000048">
    <property type="protein sequence ID" value="MEV5511043.1"/>
    <property type="molecule type" value="Genomic_DNA"/>
</dbReference>
<reference evidence="3 4" key="1">
    <citation type="submission" date="2024-06" db="EMBL/GenBank/DDBJ databases">
        <title>The Natural Products Discovery Center: Release of the First 8490 Sequenced Strains for Exploring Actinobacteria Biosynthetic Diversity.</title>
        <authorList>
            <person name="Kalkreuter E."/>
            <person name="Kautsar S.A."/>
            <person name="Yang D."/>
            <person name="Bader C.D."/>
            <person name="Teijaro C.N."/>
            <person name="Fluegel L."/>
            <person name="Davis C.M."/>
            <person name="Simpson J.R."/>
            <person name="Lauterbach L."/>
            <person name="Steele A.D."/>
            <person name="Gui C."/>
            <person name="Meng S."/>
            <person name="Li G."/>
            <person name="Viehrig K."/>
            <person name="Ye F."/>
            <person name="Su P."/>
            <person name="Kiefer A.F."/>
            <person name="Nichols A."/>
            <person name="Cepeda A.J."/>
            <person name="Yan W."/>
            <person name="Fan B."/>
            <person name="Jiang Y."/>
            <person name="Adhikari A."/>
            <person name="Zheng C.-J."/>
            <person name="Schuster L."/>
            <person name="Cowan T.M."/>
            <person name="Smanski M.J."/>
            <person name="Chevrette M.G."/>
            <person name="De Carvalho L.P.S."/>
            <person name="Shen B."/>
        </authorList>
    </citation>
    <scope>NUCLEOTIDE SEQUENCE [LARGE SCALE GENOMIC DNA]</scope>
    <source>
        <strain evidence="3 4">NPDC052347</strain>
    </source>
</reference>
<dbReference type="GO" id="GO:0005524">
    <property type="term" value="F:ATP binding"/>
    <property type="evidence" value="ECO:0007669"/>
    <property type="project" value="UniProtKB-KW"/>
</dbReference>
<evidence type="ECO:0000256" key="1">
    <source>
        <dbReference type="ARBA" id="ARBA00022527"/>
    </source>
</evidence>
<dbReference type="SUPFAM" id="SSF55874">
    <property type="entry name" value="ATPase domain of HSP90 chaperone/DNA topoisomerase II/histidine kinase"/>
    <property type="match status" value="1"/>
</dbReference>
<dbReference type="Pfam" id="PF13581">
    <property type="entry name" value="HATPase_c_2"/>
    <property type="match status" value="1"/>
</dbReference>
<dbReference type="InterPro" id="IPR003594">
    <property type="entry name" value="HATPase_dom"/>
</dbReference>